<protein>
    <submittedName>
        <fullName evidence="1">CRISPR-associated protein, Cse1 family</fullName>
    </submittedName>
</protein>
<dbReference type="Proteomes" id="UP000000771">
    <property type="component" value="Chromosome"/>
</dbReference>
<name>C7LYW9_ACIFD</name>
<dbReference type="AlphaFoldDB" id="C7LYW9"/>
<proteinExistence type="evidence at protein level"/>
<dbReference type="HOGENOM" id="CLU_034285_0_0_11"/>
<dbReference type="SMR" id="C7LYW9"/>
<reference evidence="3" key="2">
    <citation type="submission" date="2012-09" db="PDB data bank">
        <title>Crystal structure of CRISPR-associated protein Cse1 from Acidimicrobium ferrooxidans.</title>
        <authorList>
            <person name="Michalska K."/>
            <person name="Stols L."/>
            <person name="Clancy S."/>
            <person name="Joachimiak A."/>
        </authorList>
    </citation>
    <scope>X-RAY CRYSTALLOGRAPHY (2.03 ANGSTROMS)</scope>
</reference>
<reference evidence="1 2" key="1">
    <citation type="journal article" date="2009" name="Stand. Genomic Sci.">
        <title>Complete genome sequence of Acidimicrobium ferrooxidans type strain (ICP).</title>
        <authorList>
            <person name="Clum A."/>
            <person name="Nolan M."/>
            <person name="Lang E."/>
            <person name="Glavina Del Rio T."/>
            <person name="Tice H."/>
            <person name="Copeland A."/>
            <person name="Cheng J.F."/>
            <person name="Lucas S."/>
            <person name="Chen F."/>
            <person name="Bruce D."/>
            <person name="Goodwin L."/>
            <person name="Pitluck S."/>
            <person name="Ivanova N."/>
            <person name="Mavrommatis K."/>
            <person name="Mikhailova N."/>
            <person name="Pati A."/>
            <person name="Chen A."/>
            <person name="Palaniappan K."/>
            <person name="Goker M."/>
            <person name="Spring S."/>
            <person name="Land M."/>
            <person name="Hauser L."/>
            <person name="Chang Y.J."/>
            <person name="Jeffries C.C."/>
            <person name="Chain P."/>
            <person name="Bristow J."/>
            <person name="Eisen J.A."/>
            <person name="Markowitz V."/>
            <person name="Hugenholtz P."/>
            <person name="Kyrpides N.C."/>
            <person name="Klenk H.P."/>
            <person name="Lapidus A."/>
        </authorList>
    </citation>
    <scope>NUCLEOTIDE SEQUENCE [LARGE SCALE GENOMIC DNA]</scope>
    <source>
        <strain evidence="2">DSM 10331 / JCM 15462 / NBRC 103882 / ICP</strain>
    </source>
</reference>
<keyword evidence="2" id="KW-1185">Reference proteome</keyword>
<evidence type="ECO:0000313" key="1">
    <source>
        <dbReference type="EMBL" id="ACU53927.1"/>
    </source>
</evidence>
<dbReference type="PDB" id="4H3T">
    <property type="method" value="X-ray"/>
    <property type="resolution" value="2.03 A"/>
    <property type="chains" value="A=1-540"/>
</dbReference>
<dbReference type="InterPro" id="IPR013381">
    <property type="entry name" value="CRISPR-assoc_prot_Cse1"/>
</dbReference>
<keyword evidence="3" id="KW-0002">3D-structure</keyword>
<organism evidence="1 2">
    <name type="scientific">Acidimicrobium ferrooxidans (strain DSM 10331 / JCM 15462 / NBRC 103882 / ICP)</name>
    <dbReference type="NCBI Taxonomy" id="525909"/>
    <lineage>
        <taxon>Bacteria</taxon>
        <taxon>Bacillati</taxon>
        <taxon>Actinomycetota</taxon>
        <taxon>Acidimicrobiia</taxon>
        <taxon>Acidimicrobiales</taxon>
        <taxon>Acidimicrobiaceae</taxon>
        <taxon>Acidimicrobium</taxon>
    </lineage>
</organism>
<sequence>MEPEMHFDLSSEPWLPVRFRDGRRSEVSLRDIFVLAHTIVGFDVDFPTLEPALLRLVLALAYRILRGPKDDAEWGRLWEADRFSEDAIDDYFARWRHRFDLFSKEFPFFQVADLEPAGKGGVKTANSLVAYAPSGNNVPVFTPITDRTELALSPAEAARWLVERHAFGSASDKTGAKGNPKVKGGKDTPAIGYLAWIGFVAPVGQTLRETLLLNLVPWQYRNLIRGGEDDVPAWERDPLGPTRVMRAPDGVCDLFTWQGRRIRLFPERRGDAIVVPRVLICAGDEVDRRAARDVDPHVGWRMESRRGAEVSYVPLRARPGQQVWRGLSSVLALGAEEQRAGVLSFVEGLQSRGIALVSLLVTSAKFGNMSTTLDDLAYDRLDTPLAVLNQEDPAAATVAIDAVTFAAHAAQALGYVAEARYLSYDLSFHEESKRHRVPEGKAALAKAARSALAEELYGRLDAPYRHFLTGLANIDDLERPRAEWAALVEAVARDLASRELAQLAPAQAFAGVAGEDRFRRMLARARNEFSPSDSPEKGAA</sequence>
<gene>
    <name evidence="1" type="ordered locus">Afer_0988</name>
</gene>
<dbReference type="EMBL" id="CP001631">
    <property type="protein sequence ID" value="ACU53927.1"/>
    <property type="molecule type" value="Genomic_DNA"/>
</dbReference>
<accession>C7LYW9</accession>
<dbReference type="NCBIfam" id="TIGR02547">
    <property type="entry name" value="casA_cse1"/>
    <property type="match status" value="1"/>
</dbReference>
<dbReference type="Gene3D" id="1.10.132.100">
    <property type="match status" value="1"/>
</dbReference>
<dbReference type="KEGG" id="afo:Afer_0988"/>
<dbReference type="EvolutionaryTrace" id="C7LYW9"/>
<dbReference type="Pfam" id="PF09481">
    <property type="entry name" value="CRISPR_Cse1"/>
    <property type="match status" value="1"/>
</dbReference>
<evidence type="ECO:0000313" key="2">
    <source>
        <dbReference type="Proteomes" id="UP000000771"/>
    </source>
</evidence>
<dbReference type="eggNOG" id="COG1203">
    <property type="taxonomic scope" value="Bacteria"/>
</dbReference>
<evidence type="ECO:0007829" key="3">
    <source>
        <dbReference type="PDB" id="4H3T"/>
    </source>
</evidence>
<dbReference type="CDD" id="cd09729">
    <property type="entry name" value="Cse1_I-E"/>
    <property type="match status" value="1"/>
</dbReference>
<dbReference type="PDBsum" id="4H3T"/>
<dbReference type="STRING" id="525909.Afer_0988"/>